<reference evidence="2" key="1">
    <citation type="submission" date="2020-01" db="EMBL/GenBank/DDBJ databases">
        <authorList>
            <person name="Meier V. D."/>
            <person name="Meier V D."/>
        </authorList>
    </citation>
    <scope>NUCLEOTIDE SEQUENCE</scope>
    <source>
        <strain evidence="2">HLG_WM_MAG_04</strain>
    </source>
</reference>
<evidence type="ECO:0000256" key="1">
    <source>
        <dbReference type="SAM" id="Phobius"/>
    </source>
</evidence>
<feature type="transmembrane region" description="Helical" evidence="1">
    <location>
        <begin position="128"/>
        <end position="146"/>
    </location>
</feature>
<protein>
    <submittedName>
        <fullName evidence="2">Uncharacterized protein</fullName>
    </submittedName>
</protein>
<name>A0A6S6SFL9_9BACT</name>
<feature type="transmembrane region" description="Helical" evidence="1">
    <location>
        <begin position="12"/>
        <end position="30"/>
    </location>
</feature>
<evidence type="ECO:0000313" key="2">
    <source>
        <dbReference type="EMBL" id="CAA6804147.1"/>
    </source>
</evidence>
<keyword evidence="1" id="KW-0472">Membrane</keyword>
<dbReference type="EMBL" id="CACVAX010000010">
    <property type="protein sequence ID" value="CAA6804147.1"/>
    <property type="molecule type" value="Genomic_DNA"/>
</dbReference>
<keyword evidence="1" id="KW-0812">Transmembrane</keyword>
<gene>
    <name evidence="2" type="ORF">HELGO_WM30452</name>
</gene>
<sequence length="232" mass="27167">MVIEVEEGSMRELILVSISALLGYIVFSAFSTSETTEEAFSKIVDQPYENRLVSQEVAFNKAHNKHEEELIALENERKHNELQVYENIMIKDKENATKLKIKELDNDLNHKIAVLNVESNAEETNKSSAIYIISILLLFLLLYIYLRYKKQLNQIELDKQERYNEMMAKKEYAEKILQHISEGNLSFETERKLLTVLDELNGKTINPRKEEDIYHPNPDIIQLSNSKKRKEY</sequence>
<dbReference type="AlphaFoldDB" id="A0A6S6SFL9"/>
<organism evidence="2">
    <name type="scientific">uncultured Sulfurovum sp</name>
    <dbReference type="NCBI Taxonomy" id="269237"/>
    <lineage>
        <taxon>Bacteria</taxon>
        <taxon>Pseudomonadati</taxon>
        <taxon>Campylobacterota</taxon>
        <taxon>Epsilonproteobacteria</taxon>
        <taxon>Campylobacterales</taxon>
        <taxon>Sulfurovaceae</taxon>
        <taxon>Sulfurovum</taxon>
        <taxon>environmental samples</taxon>
    </lineage>
</organism>
<accession>A0A6S6SFL9</accession>
<keyword evidence="1" id="KW-1133">Transmembrane helix</keyword>
<proteinExistence type="predicted"/>